<dbReference type="PANTHER" id="PTHR32329">
    <property type="entry name" value="BIFUNCTIONAL PROTEIN [INCLUDES 2-HYDROXYACYL-COA DEHYDRATASE (N-TER) AND ITS ACTIVATOR DOMAIN (C_TERM)-RELATED"/>
    <property type="match status" value="1"/>
</dbReference>
<dbReference type="Pfam" id="PF01869">
    <property type="entry name" value="BcrAD_BadFG"/>
    <property type="match status" value="1"/>
</dbReference>
<comment type="caution">
    <text evidence="6">The sequence shown here is derived from an EMBL/GenBank/DDBJ whole genome shotgun (WGS) entry which is preliminary data.</text>
</comment>
<dbReference type="Gene3D" id="3.30.420.40">
    <property type="match status" value="2"/>
</dbReference>
<evidence type="ECO:0000313" key="6">
    <source>
        <dbReference type="EMBL" id="GAI41893.1"/>
    </source>
</evidence>
<comment type="cofactor">
    <cofactor evidence="1">
        <name>[4Fe-4S] cluster</name>
        <dbReference type="ChEBI" id="CHEBI:49883"/>
    </cofactor>
</comment>
<keyword evidence="4" id="KW-0411">Iron-sulfur</keyword>
<organism evidence="6">
    <name type="scientific">marine sediment metagenome</name>
    <dbReference type="NCBI Taxonomy" id="412755"/>
    <lineage>
        <taxon>unclassified sequences</taxon>
        <taxon>metagenomes</taxon>
        <taxon>ecological metagenomes</taxon>
    </lineage>
</organism>
<dbReference type="SUPFAM" id="SSF53067">
    <property type="entry name" value="Actin-like ATPase domain"/>
    <property type="match status" value="1"/>
</dbReference>
<dbReference type="CDD" id="cd24036">
    <property type="entry name" value="ASKHA_NBD_BcrAD_BadFG_HgdC_HadI"/>
    <property type="match status" value="1"/>
</dbReference>
<proteinExistence type="predicted"/>
<evidence type="ECO:0000256" key="3">
    <source>
        <dbReference type="ARBA" id="ARBA00023004"/>
    </source>
</evidence>
<keyword evidence="3" id="KW-0408">Iron</keyword>
<dbReference type="GO" id="GO:0046872">
    <property type="term" value="F:metal ion binding"/>
    <property type="evidence" value="ECO:0007669"/>
    <property type="project" value="UniProtKB-KW"/>
</dbReference>
<dbReference type="InterPro" id="IPR051805">
    <property type="entry name" value="Dehydratase_Activator_Redct"/>
</dbReference>
<accession>X1NE48</accession>
<evidence type="ECO:0000256" key="4">
    <source>
        <dbReference type="ARBA" id="ARBA00023014"/>
    </source>
</evidence>
<name>X1NE48_9ZZZZ</name>
<dbReference type="GO" id="GO:0051536">
    <property type="term" value="F:iron-sulfur cluster binding"/>
    <property type="evidence" value="ECO:0007669"/>
    <property type="project" value="UniProtKB-KW"/>
</dbReference>
<dbReference type="InterPro" id="IPR043129">
    <property type="entry name" value="ATPase_NBD"/>
</dbReference>
<evidence type="ECO:0000256" key="1">
    <source>
        <dbReference type="ARBA" id="ARBA00001966"/>
    </source>
</evidence>
<dbReference type="AlphaFoldDB" id="X1NE48"/>
<dbReference type="InterPro" id="IPR002731">
    <property type="entry name" value="ATPase_BadF"/>
</dbReference>
<dbReference type="PANTHER" id="PTHR32329:SF2">
    <property type="entry name" value="BIFUNCTIONAL PROTEIN [INCLUDES 2-HYDROXYACYL-COA DEHYDRATASE (N-TER) AND ITS ACTIVATOR DOMAIN (C_TERM)"/>
    <property type="match status" value="1"/>
</dbReference>
<reference evidence="6" key="1">
    <citation type="journal article" date="2014" name="Front. Microbiol.">
        <title>High frequency of phylogenetically diverse reductive dehalogenase-homologous genes in deep subseafloor sedimentary metagenomes.</title>
        <authorList>
            <person name="Kawai M."/>
            <person name="Futagami T."/>
            <person name="Toyoda A."/>
            <person name="Takaki Y."/>
            <person name="Nishi S."/>
            <person name="Hori S."/>
            <person name="Arai W."/>
            <person name="Tsubouchi T."/>
            <person name="Morono Y."/>
            <person name="Uchiyama I."/>
            <person name="Ito T."/>
            <person name="Fujiyama A."/>
            <person name="Inagaki F."/>
            <person name="Takami H."/>
        </authorList>
    </citation>
    <scope>NUCLEOTIDE SEQUENCE</scope>
    <source>
        <strain evidence="6">Expedition CK06-06</strain>
    </source>
</reference>
<protein>
    <recommendedName>
        <fullName evidence="5">ATPase BadF/BadG/BcrA/BcrD type domain-containing protein</fullName>
    </recommendedName>
</protein>
<dbReference type="InterPro" id="IPR008275">
    <property type="entry name" value="CoA_E_activase_dom"/>
</dbReference>
<keyword evidence="2" id="KW-0479">Metal-binding</keyword>
<dbReference type="NCBIfam" id="TIGR00241">
    <property type="entry name" value="CoA_E_activ"/>
    <property type="match status" value="1"/>
</dbReference>
<gene>
    <name evidence="6" type="ORF">S06H3_39101</name>
</gene>
<evidence type="ECO:0000256" key="2">
    <source>
        <dbReference type="ARBA" id="ARBA00022723"/>
    </source>
</evidence>
<feature type="non-terminal residue" evidence="6">
    <location>
        <position position="1"/>
    </location>
</feature>
<sequence>GAEVLKLALDKIGKSEDDVDYIVSTGYGRRAFSSDKALPEIICHARGTKALFPVVRTIIDIGGQDSKVIQLDEAGMVVRFEMNDKCAAGTGRFLEVLTERILNLPIEELGPLSLKSQNPSTLSSVCTVFAESEVLSLLSEHKAREDIAYGISKAIARRVVGMGTGGQVSYNEPIVFSGGVARNIGVVKAIEEELGKKVITPEEPQITAALGAAILAQAHSQ</sequence>
<dbReference type="EMBL" id="BARV01023883">
    <property type="protein sequence ID" value="GAI41893.1"/>
    <property type="molecule type" value="Genomic_DNA"/>
</dbReference>
<feature type="domain" description="ATPase BadF/BadG/BcrA/BcrD type" evidence="5">
    <location>
        <begin position="3"/>
        <end position="216"/>
    </location>
</feature>
<evidence type="ECO:0000259" key="5">
    <source>
        <dbReference type="Pfam" id="PF01869"/>
    </source>
</evidence>